<dbReference type="OrthoDB" id="413436at2759"/>
<name>A0A815B818_9BILA</name>
<evidence type="ECO:0000313" key="4">
    <source>
        <dbReference type="EMBL" id="CAF1266877.1"/>
    </source>
</evidence>
<dbReference type="Proteomes" id="UP000663829">
    <property type="component" value="Unassembled WGS sequence"/>
</dbReference>
<proteinExistence type="inferred from homology"/>
<dbReference type="EMBL" id="CAJOBC010021330">
    <property type="protein sequence ID" value="CAF4050626.1"/>
    <property type="molecule type" value="Genomic_DNA"/>
</dbReference>
<dbReference type="GO" id="GO:0003735">
    <property type="term" value="F:structural constituent of ribosome"/>
    <property type="evidence" value="ECO:0007669"/>
    <property type="project" value="InterPro"/>
</dbReference>
<accession>A0A815B818</accession>
<evidence type="ECO:0000313" key="5">
    <source>
        <dbReference type="EMBL" id="CAF4050626.1"/>
    </source>
</evidence>
<dbReference type="PANTHER" id="PTHR19836:SF19">
    <property type="entry name" value="SMALL RIBOSOMAL SUBUNIT PROTEIN US14M"/>
    <property type="match status" value="1"/>
</dbReference>
<dbReference type="InterPro" id="IPR001209">
    <property type="entry name" value="Ribosomal_uS14"/>
</dbReference>
<comment type="similarity">
    <text evidence="1">Belongs to the universal ribosomal protein uS14 family.</text>
</comment>
<organism evidence="4 6">
    <name type="scientific">Didymodactylos carnosus</name>
    <dbReference type="NCBI Taxonomy" id="1234261"/>
    <lineage>
        <taxon>Eukaryota</taxon>
        <taxon>Metazoa</taxon>
        <taxon>Spiralia</taxon>
        <taxon>Gnathifera</taxon>
        <taxon>Rotifera</taxon>
        <taxon>Eurotatoria</taxon>
        <taxon>Bdelloidea</taxon>
        <taxon>Philodinida</taxon>
        <taxon>Philodinidae</taxon>
        <taxon>Didymodactylos</taxon>
    </lineage>
</organism>
<dbReference type="GO" id="GO:0005763">
    <property type="term" value="C:mitochondrial small ribosomal subunit"/>
    <property type="evidence" value="ECO:0007669"/>
    <property type="project" value="TreeGrafter"/>
</dbReference>
<dbReference type="SUPFAM" id="SSF57716">
    <property type="entry name" value="Glucocorticoid receptor-like (DNA-binding domain)"/>
    <property type="match status" value="1"/>
</dbReference>
<dbReference type="Proteomes" id="UP000681722">
    <property type="component" value="Unassembled WGS sequence"/>
</dbReference>
<evidence type="ECO:0000313" key="6">
    <source>
        <dbReference type="Proteomes" id="UP000663829"/>
    </source>
</evidence>
<dbReference type="Gene3D" id="1.10.287.1480">
    <property type="match status" value="1"/>
</dbReference>
<reference evidence="4" key="1">
    <citation type="submission" date="2021-02" db="EMBL/GenBank/DDBJ databases">
        <authorList>
            <person name="Nowell W R."/>
        </authorList>
    </citation>
    <scope>NUCLEOTIDE SEQUENCE</scope>
</reference>
<dbReference type="PANTHER" id="PTHR19836">
    <property type="entry name" value="30S RIBOSOMAL PROTEIN S14"/>
    <property type="match status" value="1"/>
</dbReference>
<sequence>MSTLLCNTWRTLQLMPKLNLVGKSSLLRLTPNIEQIRTSGTGYPGRMMLRDIKRRELIRKYWPRRSRYIMLKNNMILPESFRNYCKEEEFAVFPKETQDWWRWNRCVLTSRQWGVLEDWRVGRIVWRRFADYNQMSGVMRRNQDRYTIRNAVEMSRDRRIIKEDP</sequence>
<dbReference type="AlphaFoldDB" id="A0A815B818"/>
<evidence type="ECO:0000256" key="3">
    <source>
        <dbReference type="ARBA" id="ARBA00023274"/>
    </source>
</evidence>
<comment type="caution">
    <text evidence="4">The sequence shown here is derived from an EMBL/GenBank/DDBJ whole genome shotgun (WGS) entry which is preliminary data.</text>
</comment>
<dbReference type="Pfam" id="PF00253">
    <property type="entry name" value="Ribosomal_S14"/>
    <property type="match status" value="1"/>
</dbReference>
<keyword evidence="2" id="KW-0689">Ribosomal protein</keyword>
<protein>
    <submittedName>
        <fullName evidence="4">Uncharacterized protein</fullName>
    </submittedName>
</protein>
<dbReference type="GO" id="GO:0006412">
    <property type="term" value="P:translation"/>
    <property type="evidence" value="ECO:0007669"/>
    <property type="project" value="InterPro"/>
</dbReference>
<gene>
    <name evidence="4" type="ORF">GPM918_LOCUS26885</name>
    <name evidence="5" type="ORF">SRO942_LOCUS27111</name>
</gene>
<keyword evidence="6" id="KW-1185">Reference proteome</keyword>
<evidence type="ECO:0000256" key="2">
    <source>
        <dbReference type="ARBA" id="ARBA00022980"/>
    </source>
</evidence>
<keyword evidence="3" id="KW-0687">Ribonucleoprotein</keyword>
<dbReference type="EMBL" id="CAJNOQ010011023">
    <property type="protein sequence ID" value="CAF1266877.1"/>
    <property type="molecule type" value="Genomic_DNA"/>
</dbReference>
<evidence type="ECO:0000256" key="1">
    <source>
        <dbReference type="ARBA" id="ARBA00009083"/>
    </source>
</evidence>